<feature type="compositionally biased region" description="Basic residues" evidence="1">
    <location>
        <begin position="72"/>
        <end position="82"/>
    </location>
</feature>
<feature type="region of interest" description="Disordered" evidence="1">
    <location>
        <begin position="63"/>
        <end position="110"/>
    </location>
</feature>
<dbReference type="AlphaFoldDB" id="A0A2H1VJU0"/>
<feature type="compositionally biased region" description="Basic and acidic residues" evidence="1">
    <location>
        <begin position="94"/>
        <end position="110"/>
    </location>
</feature>
<accession>A0A2H1VJU0</accession>
<evidence type="ECO:0000313" key="2">
    <source>
        <dbReference type="EMBL" id="SOQ41090.1"/>
    </source>
</evidence>
<evidence type="ECO:0000256" key="1">
    <source>
        <dbReference type="SAM" id="MobiDB-lite"/>
    </source>
</evidence>
<name>A0A2H1VJU0_SPOFR</name>
<reference evidence="2" key="1">
    <citation type="submission" date="2016-07" db="EMBL/GenBank/DDBJ databases">
        <authorList>
            <person name="Bretaudeau A."/>
        </authorList>
    </citation>
    <scope>NUCLEOTIDE SEQUENCE</scope>
    <source>
        <strain evidence="2">Rice</strain>
        <tissue evidence="2">Whole body</tissue>
    </source>
</reference>
<gene>
    <name evidence="2" type="ORF">SFRICE_039713</name>
</gene>
<sequence length="110" mass="12236">MPANSVPTLTKTLTKRFSNSSRSGIGGFVRFLVEGCRTWWLFADATGPSNIVCSLETKAQNTMSNRSTGHITRSRRGAKLVRRQLQATTKQTRAKGEGRAKRMKYELSVT</sequence>
<organism evidence="2">
    <name type="scientific">Spodoptera frugiperda</name>
    <name type="common">Fall armyworm</name>
    <dbReference type="NCBI Taxonomy" id="7108"/>
    <lineage>
        <taxon>Eukaryota</taxon>
        <taxon>Metazoa</taxon>
        <taxon>Ecdysozoa</taxon>
        <taxon>Arthropoda</taxon>
        <taxon>Hexapoda</taxon>
        <taxon>Insecta</taxon>
        <taxon>Pterygota</taxon>
        <taxon>Neoptera</taxon>
        <taxon>Endopterygota</taxon>
        <taxon>Lepidoptera</taxon>
        <taxon>Glossata</taxon>
        <taxon>Ditrysia</taxon>
        <taxon>Noctuoidea</taxon>
        <taxon>Noctuidae</taxon>
        <taxon>Amphipyrinae</taxon>
        <taxon>Spodoptera</taxon>
    </lineage>
</organism>
<dbReference type="EMBL" id="ODYU01002946">
    <property type="protein sequence ID" value="SOQ41090.1"/>
    <property type="molecule type" value="Genomic_DNA"/>
</dbReference>
<protein>
    <submittedName>
        <fullName evidence="2">SFRICE_039713</fullName>
    </submittedName>
</protein>
<proteinExistence type="predicted"/>